<organism evidence="2 3">
    <name type="scientific">Cotesia glomerata</name>
    <name type="common">Lepidopteran parasitic wasp</name>
    <name type="synonym">Apanteles glomeratus</name>
    <dbReference type="NCBI Taxonomy" id="32391"/>
    <lineage>
        <taxon>Eukaryota</taxon>
        <taxon>Metazoa</taxon>
        <taxon>Ecdysozoa</taxon>
        <taxon>Arthropoda</taxon>
        <taxon>Hexapoda</taxon>
        <taxon>Insecta</taxon>
        <taxon>Pterygota</taxon>
        <taxon>Neoptera</taxon>
        <taxon>Endopterygota</taxon>
        <taxon>Hymenoptera</taxon>
        <taxon>Apocrita</taxon>
        <taxon>Ichneumonoidea</taxon>
        <taxon>Braconidae</taxon>
        <taxon>Microgastrinae</taxon>
        <taxon>Cotesia</taxon>
    </lineage>
</organism>
<comment type="caution">
    <text evidence="2">The sequence shown here is derived from an EMBL/GenBank/DDBJ whole genome shotgun (WGS) entry which is preliminary data.</text>
</comment>
<evidence type="ECO:0000313" key="2">
    <source>
        <dbReference type="EMBL" id="KAH0549597.1"/>
    </source>
</evidence>
<accession>A0AAV7IEU5</accession>
<evidence type="ECO:0000313" key="3">
    <source>
        <dbReference type="Proteomes" id="UP000826195"/>
    </source>
</evidence>
<evidence type="ECO:0000256" key="1">
    <source>
        <dbReference type="SAM" id="MobiDB-lite"/>
    </source>
</evidence>
<gene>
    <name evidence="2" type="ORF">KQX54_010817</name>
</gene>
<feature type="region of interest" description="Disordered" evidence="1">
    <location>
        <begin position="22"/>
        <end position="62"/>
    </location>
</feature>
<name>A0AAV7IEU5_COTGL</name>
<dbReference type="Proteomes" id="UP000826195">
    <property type="component" value="Unassembled WGS sequence"/>
</dbReference>
<dbReference type="AlphaFoldDB" id="A0AAV7IEU5"/>
<feature type="compositionally biased region" description="Polar residues" evidence="1">
    <location>
        <begin position="47"/>
        <end position="62"/>
    </location>
</feature>
<protein>
    <submittedName>
        <fullName evidence="2">Uncharacterized protein</fullName>
    </submittedName>
</protein>
<keyword evidence="3" id="KW-1185">Reference proteome</keyword>
<dbReference type="EMBL" id="JAHXZJ010001864">
    <property type="protein sequence ID" value="KAH0549597.1"/>
    <property type="molecule type" value="Genomic_DNA"/>
</dbReference>
<proteinExistence type="predicted"/>
<reference evidence="2 3" key="1">
    <citation type="journal article" date="2021" name="J. Hered.">
        <title>A chromosome-level genome assembly of the parasitoid wasp, Cotesia glomerata (Hymenoptera: Braconidae).</title>
        <authorList>
            <person name="Pinto B.J."/>
            <person name="Weis J.J."/>
            <person name="Gamble T."/>
            <person name="Ode P.J."/>
            <person name="Paul R."/>
            <person name="Zaspel J.M."/>
        </authorList>
    </citation>
    <scope>NUCLEOTIDE SEQUENCE [LARGE SCALE GENOMIC DNA]</scope>
    <source>
        <strain evidence="2">CgM1</strain>
    </source>
</reference>
<sequence length="153" mass="18419">MYRGSIPVITEIRRLKNPIDSTRFRRSKENEKSQSTFDEEVERHETPLQQRRLNADSQQFQPNGRRCGHYGTSYQNVNISNRQETSIQKKIKEFTDKMKSMEILTRIKDLKYEINVTQPRRWFESFTESYEEQKLNFKDRLDSLNIAFCVEKD</sequence>